<dbReference type="InterPro" id="IPR018247">
    <property type="entry name" value="EF_Hand_1_Ca_BS"/>
</dbReference>
<evidence type="ECO:0000256" key="1">
    <source>
        <dbReference type="ARBA" id="ARBA00022723"/>
    </source>
</evidence>
<proteinExistence type="predicted"/>
<dbReference type="GO" id="GO:0005509">
    <property type="term" value="F:calcium ion binding"/>
    <property type="evidence" value="ECO:0007669"/>
    <property type="project" value="InterPro"/>
</dbReference>
<dbReference type="Pfam" id="PF13833">
    <property type="entry name" value="EF-hand_8"/>
    <property type="match status" value="1"/>
</dbReference>
<accession>A0AAV1CCD4</accession>
<dbReference type="PANTHER" id="PTHR10891">
    <property type="entry name" value="EF-HAND CALCIUM-BINDING DOMAIN CONTAINING PROTEIN"/>
    <property type="match status" value="1"/>
</dbReference>
<gene>
    <name evidence="5" type="ORF">OLC1_LOCUS4582</name>
</gene>
<dbReference type="InterPro" id="IPR039647">
    <property type="entry name" value="EF_hand_pair_protein_CML-like"/>
</dbReference>
<dbReference type="AlphaFoldDB" id="A0AAV1CCD4"/>
<evidence type="ECO:0000256" key="2">
    <source>
        <dbReference type="ARBA" id="ARBA00022737"/>
    </source>
</evidence>
<dbReference type="InterPro" id="IPR011992">
    <property type="entry name" value="EF-hand-dom_pair"/>
</dbReference>
<dbReference type="PROSITE" id="PS00018">
    <property type="entry name" value="EF_HAND_1"/>
    <property type="match status" value="1"/>
</dbReference>
<feature type="domain" description="EF-hand" evidence="4">
    <location>
        <begin position="17"/>
        <end position="52"/>
    </location>
</feature>
<dbReference type="Gene3D" id="1.10.238.10">
    <property type="entry name" value="EF-hand"/>
    <property type="match status" value="2"/>
</dbReference>
<dbReference type="Pfam" id="PF00036">
    <property type="entry name" value="EF-hand_1"/>
    <property type="match status" value="1"/>
</dbReference>
<dbReference type="SMART" id="SM00054">
    <property type="entry name" value="EFh"/>
    <property type="match status" value="2"/>
</dbReference>
<organism evidence="5 6">
    <name type="scientific">Oldenlandia corymbosa var. corymbosa</name>
    <dbReference type="NCBI Taxonomy" id="529605"/>
    <lineage>
        <taxon>Eukaryota</taxon>
        <taxon>Viridiplantae</taxon>
        <taxon>Streptophyta</taxon>
        <taxon>Embryophyta</taxon>
        <taxon>Tracheophyta</taxon>
        <taxon>Spermatophyta</taxon>
        <taxon>Magnoliopsida</taxon>
        <taxon>eudicotyledons</taxon>
        <taxon>Gunneridae</taxon>
        <taxon>Pentapetalae</taxon>
        <taxon>asterids</taxon>
        <taxon>lamiids</taxon>
        <taxon>Gentianales</taxon>
        <taxon>Rubiaceae</taxon>
        <taxon>Rubioideae</taxon>
        <taxon>Spermacoceae</taxon>
        <taxon>Hedyotis-Oldenlandia complex</taxon>
        <taxon>Oldenlandia</taxon>
    </lineage>
</organism>
<evidence type="ECO:0000256" key="3">
    <source>
        <dbReference type="ARBA" id="ARBA00022837"/>
    </source>
</evidence>
<protein>
    <submittedName>
        <fullName evidence="5">OLC1v1028474C1</fullName>
    </submittedName>
</protein>
<evidence type="ECO:0000259" key="4">
    <source>
        <dbReference type="PROSITE" id="PS50222"/>
    </source>
</evidence>
<evidence type="ECO:0000313" key="6">
    <source>
        <dbReference type="Proteomes" id="UP001161247"/>
    </source>
</evidence>
<evidence type="ECO:0000313" key="5">
    <source>
        <dbReference type="EMBL" id="CAI9093067.1"/>
    </source>
</evidence>
<dbReference type="SUPFAM" id="SSF47473">
    <property type="entry name" value="EF-hand"/>
    <property type="match status" value="1"/>
</dbReference>
<keyword evidence="6" id="KW-1185">Reference proteome</keyword>
<reference evidence="5" key="1">
    <citation type="submission" date="2023-03" db="EMBL/GenBank/DDBJ databases">
        <authorList>
            <person name="Julca I."/>
        </authorList>
    </citation>
    <scope>NUCLEOTIDE SEQUENCE</scope>
</reference>
<keyword evidence="2" id="KW-0677">Repeat</keyword>
<sequence>MREGLEELLIKVGTEPPNKEELSLLFTKVDRNGDGCIILEEFGAISSAFGPPACDSELLDAFEDCRQMINGVDKNRDGFICFEDFSRMMELQR</sequence>
<dbReference type="InterPro" id="IPR002048">
    <property type="entry name" value="EF_hand_dom"/>
</dbReference>
<dbReference type="Proteomes" id="UP001161247">
    <property type="component" value="Chromosome 2"/>
</dbReference>
<keyword evidence="1" id="KW-0479">Metal-binding</keyword>
<dbReference type="EMBL" id="OX459119">
    <property type="protein sequence ID" value="CAI9093067.1"/>
    <property type="molecule type" value="Genomic_DNA"/>
</dbReference>
<keyword evidence="3" id="KW-0106">Calcium</keyword>
<dbReference type="CDD" id="cd00051">
    <property type="entry name" value="EFh"/>
    <property type="match status" value="1"/>
</dbReference>
<name>A0AAV1CCD4_OLDCO</name>
<dbReference type="PROSITE" id="PS50222">
    <property type="entry name" value="EF_HAND_2"/>
    <property type="match status" value="2"/>
</dbReference>
<feature type="domain" description="EF-hand" evidence="4">
    <location>
        <begin position="60"/>
        <end position="93"/>
    </location>
</feature>